<dbReference type="Pfam" id="PF08284">
    <property type="entry name" value="RVP_2"/>
    <property type="match status" value="1"/>
</dbReference>
<feature type="domain" description="Yippee" evidence="6">
    <location>
        <begin position="10"/>
        <end position="107"/>
    </location>
</feature>
<dbReference type="Proteomes" id="UP001151760">
    <property type="component" value="Unassembled WGS sequence"/>
</dbReference>
<name>A0ABQ5AQG9_9ASTR</name>
<feature type="compositionally biased region" description="Basic and acidic residues" evidence="5">
    <location>
        <begin position="322"/>
        <end position="333"/>
    </location>
</feature>
<sequence>MDNMISVSPRLYACYNCHNHVALHDDIVSKTFQVHHGRAFLFSHVMNVVAGIVHEQHMLTGLHRVADVSCSDCGEVLGWTYEKAYEETQKYKEGNRMLSNTICLTNVKGQRLEDVFGPFQKHFKALVNAESLGNDGKVRVYQKHYNVIAMISGHIFLYIDALCYDDQFFVTPRVSALVEADQLLHYEVEGQVDGLVEEVEELENQRAKLVDELENKMVKEVAEMQKLETEFWVHAMVGVGHAAYTDRFHELARLVPHLVTPENKRIKRYIYGLALQIRAMVAATEPIIIQSVVLKAGMLTDEAIRNGSLKKNTEKIGNGGEPSRDGNVRDGNKRYRTGRAFASTINPGRKEAGPRMVNPLNAKNLTAASGACYECGAMAIEGGQGHGNNGNQARGRAFVMRAEEASPVCKHYDGIEPSNLGFSYEIEIASIQLVEINKVMCGCKLEIGGHTFDIDLIPFGHESFDVIVGMDWLSRHKAEIFFHEKVVRIPLPRGEMLRVLGERPQEKVKHLMSARTKGQKLKDIIVVRNFSKVFPDDLSGLPPS</sequence>
<feature type="coiled-coil region" evidence="4">
    <location>
        <begin position="185"/>
        <end position="230"/>
    </location>
</feature>
<dbReference type="Pfam" id="PF03226">
    <property type="entry name" value="Yippee-Mis18"/>
    <property type="match status" value="1"/>
</dbReference>
<dbReference type="InterPro" id="IPR004910">
    <property type="entry name" value="Yippee/Mis18/Cereblon"/>
</dbReference>
<evidence type="ECO:0000259" key="6">
    <source>
        <dbReference type="PROSITE" id="PS51792"/>
    </source>
</evidence>
<evidence type="ECO:0000313" key="7">
    <source>
        <dbReference type="EMBL" id="GJT04279.1"/>
    </source>
</evidence>
<evidence type="ECO:0000256" key="2">
    <source>
        <dbReference type="ARBA" id="ARBA00022723"/>
    </source>
</evidence>
<reference evidence="7" key="1">
    <citation type="journal article" date="2022" name="Int. J. Mol. Sci.">
        <title>Draft Genome of Tanacetum Coccineum: Genomic Comparison of Closely Related Tanacetum-Family Plants.</title>
        <authorList>
            <person name="Yamashiro T."/>
            <person name="Shiraishi A."/>
            <person name="Nakayama K."/>
            <person name="Satake H."/>
        </authorList>
    </citation>
    <scope>NUCLEOTIDE SEQUENCE</scope>
</reference>
<proteinExistence type="inferred from homology"/>
<dbReference type="InterPro" id="IPR021109">
    <property type="entry name" value="Peptidase_aspartic_dom_sf"/>
</dbReference>
<keyword evidence="8" id="KW-1185">Reference proteome</keyword>
<dbReference type="PROSITE" id="PS51792">
    <property type="entry name" value="YIPPEE"/>
    <property type="match status" value="1"/>
</dbReference>
<keyword evidence="7" id="KW-0695">RNA-directed DNA polymerase</keyword>
<reference evidence="7" key="2">
    <citation type="submission" date="2022-01" db="EMBL/GenBank/DDBJ databases">
        <authorList>
            <person name="Yamashiro T."/>
            <person name="Shiraishi A."/>
            <person name="Satake H."/>
            <person name="Nakayama K."/>
        </authorList>
    </citation>
    <scope>NUCLEOTIDE SEQUENCE</scope>
</reference>
<evidence type="ECO:0000256" key="5">
    <source>
        <dbReference type="SAM" id="MobiDB-lite"/>
    </source>
</evidence>
<accession>A0ABQ5AQG9</accession>
<dbReference type="PANTHER" id="PTHR13848">
    <property type="entry name" value="PROTEIN YIPPEE-LIKE CG15309-RELATED"/>
    <property type="match status" value="1"/>
</dbReference>
<dbReference type="InterPro" id="IPR034751">
    <property type="entry name" value="Yippee"/>
</dbReference>
<keyword evidence="4" id="KW-0175">Coiled coil</keyword>
<keyword evidence="7" id="KW-0548">Nucleotidyltransferase</keyword>
<dbReference type="GO" id="GO:0003964">
    <property type="term" value="F:RNA-directed DNA polymerase activity"/>
    <property type="evidence" value="ECO:0007669"/>
    <property type="project" value="UniProtKB-KW"/>
</dbReference>
<gene>
    <name evidence="7" type="ORF">Tco_0838741</name>
</gene>
<organism evidence="7 8">
    <name type="scientific">Tanacetum coccineum</name>
    <dbReference type="NCBI Taxonomy" id="301880"/>
    <lineage>
        <taxon>Eukaryota</taxon>
        <taxon>Viridiplantae</taxon>
        <taxon>Streptophyta</taxon>
        <taxon>Embryophyta</taxon>
        <taxon>Tracheophyta</taxon>
        <taxon>Spermatophyta</taxon>
        <taxon>Magnoliopsida</taxon>
        <taxon>eudicotyledons</taxon>
        <taxon>Gunneridae</taxon>
        <taxon>Pentapetalae</taxon>
        <taxon>asterids</taxon>
        <taxon>campanulids</taxon>
        <taxon>Asterales</taxon>
        <taxon>Asteraceae</taxon>
        <taxon>Asteroideae</taxon>
        <taxon>Anthemideae</taxon>
        <taxon>Anthemidinae</taxon>
        <taxon>Tanacetum</taxon>
    </lineage>
</organism>
<dbReference type="InterPro" id="IPR039058">
    <property type="entry name" value="Yippee_fam"/>
</dbReference>
<evidence type="ECO:0000256" key="4">
    <source>
        <dbReference type="SAM" id="Coils"/>
    </source>
</evidence>
<evidence type="ECO:0000313" key="8">
    <source>
        <dbReference type="Proteomes" id="UP001151760"/>
    </source>
</evidence>
<protein>
    <submittedName>
        <fullName evidence="7">Reverse transcriptase domain-containing protein</fullName>
    </submittedName>
</protein>
<comment type="similarity">
    <text evidence="1">Belongs to the yippee family.</text>
</comment>
<feature type="region of interest" description="Disordered" evidence="5">
    <location>
        <begin position="310"/>
        <end position="356"/>
    </location>
</feature>
<keyword evidence="2" id="KW-0479">Metal-binding</keyword>
<keyword evidence="3" id="KW-0862">Zinc</keyword>
<evidence type="ECO:0000256" key="3">
    <source>
        <dbReference type="ARBA" id="ARBA00022833"/>
    </source>
</evidence>
<comment type="caution">
    <text evidence="7">The sequence shown here is derived from an EMBL/GenBank/DDBJ whole genome shotgun (WGS) entry which is preliminary data.</text>
</comment>
<dbReference type="EMBL" id="BQNB010012497">
    <property type="protein sequence ID" value="GJT04279.1"/>
    <property type="molecule type" value="Genomic_DNA"/>
</dbReference>
<dbReference type="Gene3D" id="2.40.70.10">
    <property type="entry name" value="Acid Proteases"/>
    <property type="match status" value="1"/>
</dbReference>
<keyword evidence="7" id="KW-0808">Transferase</keyword>
<evidence type="ECO:0000256" key="1">
    <source>
        <dbReference type="ARBA" id="ARBA00005613"/>
    </source>
</evidence>